<accession>A0A2N3Y779</accession>
<comment type="caution">
    <text evidence="1">The sequence shown here is derived from an EMBL/GenBank/DDBJ whole genome shotgun (WGS) entry which is preliminary data.</text>
</comment>
<sequence>MDGSPLITPLIIDDSGTPVGCHGGATGGCGAALILNAIAWVAVYPTTR</sequence>
<name>A0A2N3Y779_SACSN</name>
<evidence type="ECO:0000313" key="1">
    <source>
        <dbReference type="EMBL" id="PKW18731.1"/>
    </source>
</evidence>
<protein>
    <submittedName>
        <fullName evidence="1">Uncharacterized protein</fullName>
    </submittedName>
</protein>
<keyword evidence="2" id="KW-1185">Reference proteome</keyword>
<proteinExistence type="predicted"/>
<gene>
    <name evidence="1" type="ORF">A8926_6857</name>
</gene>
<dbReference type="AlphaFoldDB" id="A0A2N3Y779"/>
<evidence type="ECO:0000313" key="2">
    <source>
        <dbReference type="Proteomes" id="UP000233786"/>
    </source>
</evidence>
<reference evidence="1" key="1">
    <citation type="submission" date="2017-12" db="EMBL/GenBank/DDBJ databases">
        <title>Sequencing the genomes of 1000 Actinobacteria strains.</title>
        <authorList>
            <person name="Klenk H.-P."/>
        </authorList>
    </citation>
    <scope>NUCLEOTIDE SEQUENCE [LARGE SCALE GENOMIC DNA]</scope>
    <source>
        <strain evidence="1">DSM 44228</strain>
    </source>
</reference>
<dbReference type="EMBL" id="PJNB01000001">
    <property type="protein sequence ID" value="PKW18731.1"/>
    <property type="molecule type" value="Genomic_DNA"/>
</dbReference>
<dbReference type="STRING" id="994479.GCA_000194155_04883"/>
<dbReference type="Proteomes" id="UP000233786">
    <property type="component" value="Unassembled WGS sequence"/>
</dbReference>
<organism evidence="1 2">
    <name type="scientific">Saccharopolyspora spinosa</name>
    <dbReference type="NCBI Taxonomy" id="60894"/>
    <lineage>
        <taxon>Bacteria</taxon>
        <taxon>Bacillati</taxon>
        <taxon>Actinomycetota</taxon>
        <taxon>Actinomycetes</taxon>
        <taxon>Pseudonocardiales</taxon>
        <taxon>Pseudonocardiaceae</taxon>
        <taxon>Saccharopolyspora</taxon>
    </lineage>
</organism>